<accession>A0A2P2N4T0</accession>
<reference evidence="1" key="1">
    <citation type="submission" date="2018-02" db="EMBL/GenBank/DDBJ databases">
        <title>Rhizophora mucronata_Transcriptome.</title>
        <authorList>
            <person name="Meera S.P."/>
            <person name="Sreeshan A."/>
            <person name="Augustine A."/>
        </authorList>
    </citation>
    <scope>NUCLEOTIDE SEQUENCE</scope>
    <source>
        <tissue evidence="1">Leaf</tissue>
    </source>
</reference>
<protein>
    <submittedName>
        <fullName evidence="1">Uncharacterized protein</fullName>
    </submittedName>
</protein>
<name>A0A2P2N4T0_RHIMU</name>
<sequence>MLIKQEMILQNIRKSMNFIITFRAHKQNQDYLEILENGHS</sequence>
<dbReference type="EMBL" id="GGEC01056984">
    <property type="protein sequence ID" value="MBX37468.1"/>
    <property type="molecule type" value="Transcribed_RNA"/>
</dbReference>
<dbReference type="AlphaFoldDB" id="A0A2P2N4T0"/>
<organism evidence="1">
    <name type="scientific">Rhizophora mucronata</name>
    <name type="common">Asiatic mangrove</name>
    <dbReference type="NCBI Taxonomy" id="61149"/>
    <lineage>
        <taxon>Eukaryota</taxon>
        <taxon>Viridiplantae</taxon>
        <taxon>Streptophyta</taxon>
        <taxon>Embryophyta</taxon>
        <taxon>Tracheophyta</taxon>
        <taxon>Spermatophyta</taxon>
        <taxon>Magnoliopsida</taxon>
        <taxon>eudicotyledons</taxon>
        <taxon>Gunneridae</taxon>
        <taxon>Pentapetalae</taxon>
        <taxon>rosids</taxon>
        <taxon>fabids</taxon>
        <taxon>Malpighiales</taxon>
        <taxon>Rhizophoraceae</taxon>
        <taxon>Rhizophora</taxon>
    </lineage>
</organism>
<evidence type="ECO:0000313" key="1">
    <source>
        <dbReference type="EMBL" id="MBX37468.1"/>
    </source>
</evidence>
<proteinExistence type="predicted"/>